<feature type="compositionally biased region" description="Pro residues" evidence="1">
    <location>
        <begin position="305"/>
        <end position="325"/>
    </location>
</feature>
<proteinExistence type="predicted"/>
<evidence type="ECO:0000256" key="1">
    <source>
        <dbReference type="SAM" id="MobiDB-lite"/>
    </source>
</evidence>
<evidence type="ECO:0000313" key="3">
    <source>
        <dbReference type="Proteomes" id="UP000316541"/>
    </source>
</evidence>
<dbReference type="EMBL" id="VIRM01000033">
    <property type="protein sequence ID" value="TQS18352.1"/>
    <property type="molecule type" value="Genomic_DNA"/>
</dbReference>
<protein>
    <submittedName>
        <fullName evidence="2">Uncharacterized protein</fullName>
    </submittedName>
</protein>
<accession>A0A544YP71</accession>
<feature type="compositionally biased region" description="Polar residues" evidence="1">
    <location>
        <begin position="346"/>
        <end position="366"/>
    </location>
</feature>
<feature type="region of interest" description="Disordered" evidence="1">
    <location>
        <begin position="137"/>
        <end position="429"/>
    </location>
</feature>
<organism evidence="2 3">
    <name type="scientific">Microbispora hainanensis</name>
    <dbReference type="NCBI Taxonomy" id="568844"/>
    <lineage>
        <taxon>Bacteria</taxon>
        <taxon>Bacillati</taxon>
        <taxon>Actinomycetota</taxon>
        <taxon>Actinomycetes</taxon>
        <taxon>Streptosporangiales</taxon>
        <taxon>Streptosporangiaceae</taxon>
        <taxon>Microbispora</taxon>
    </lineage>
</organism>
<dbReference type="AlphaFoldDB" id="A0A544YP71"/>
<gene>
    <name evidence="2" type="ORF">FLX08_24655</name>
</gene>
<dbReference type="RefSeq" id="WP_142621799.1">
    <property type="nucleotide sequence ID" value="NZ_VIRM01000033.1"/>
</dbReference>
<name>A0A544YP71_9ACTN</name>
<dbReference type="Proteomes" id="UP000316541">
    <property type="component" value="Unassembled WGS sequence"/>
</dbReference>
<sequence length="429" mass="45806">MSEVVPLPSFGEVFFDARGQDRVLRVTWHDGTLVLSLWRGEMCTASFRMPMNDVGRLIDTLDEGFAEAGGEEQDAGTGPFPRQGAPGQDGYAPQDASYPAHPQDQGQDPFATQVHDPYATQVHDPYAAEGPDAFAARGQDAYGAPGAYPGQPGDGYGGQDLYGAPQTGPHAVSRAPRGQARDGYAADEGHAAAPDGYGQAPDGYGRARDGYAQGEDGYAARGRRASRDAGRDAGYPEQADPSDYEYPEYPGTGQYARPPVPPPAPAPEAYPAPAALGPNDVLVARGTPTQDRLVASSAQTGPQPAYRPAPQAPQPPAPQPQPPQPGAVDPSDPLGLGPARPYVNEQYVNDQYANEQYPSDQYQNDQYAGEPPLYTTGERLRPEQWPAGQAPDQHAERERRGRRGGQPSGDSPIPWSDEDGEGWETSRGW</sequence>
<feature type="region of interest" description="Disordered" evidence="1">
    <location>
        <begin position="68"/>
        <end position="111"/>
    </location>
</feature>
<evidence type="ECO:0000313" key="2">
    <source>
        <dbReference type="EMBL" id="TQS18352.1"/>
    </source>
</evidence>
<reference evidence="2 3" key="1">
    <citation type="submission" date="2019-07" db="EMBL/GenBank/DDBJ databases">
        <title>Microbispora hainanensis DSM 45428.</title>
        <authorList>
            <person name="Thawai C."/>
        </authorList>
    </citation>
    <scope>NUCLEOTIDE SEQUENCE [LARGE SCALE GENOMIC DNA]</scope>
    <source>
        <strain evidence="2 3">DSM 45428</strain>
    </source>
</reference>
<feature type="compositionally biased region" description="Low complexity" evidence="1">
    <location>
        <begin position="138"/>
        <end position="151"/>
    </location>
</feature>
<comment type="caution">
    <text evidence="2">The sequence shown here is derived from an EMBL/GenBank/DDBJ whole genome shotgun (WGS) entry which is preliminary data.</text>
</comment>
<feature type="compositionally biased region" description="Pro residues" evidence="1">
    <location>
        <begin position="258"/>
        <end position="270"/>
    </location>
</feature>